<dbReference type="RefSeq" id="WP_229051091.1">
    <property type="nucleotide sequence ID" value="NZ_CAXTBS010000041.1"/>
</dbReference>
<dbReference type="Proteomes" id="UP001210999">
    <property type="component" value="Unassembled WGS sequence"/>
</dbReference>
<gene>
    <name evidence="1" type="ORF">BvMPK_1459</name>
    <name evidence="3" type="ORF">EH214_01503</name>
    <name evidence="2" type="ORF">PL594_20085</name>
</gene>
<reference evidence="3 5" key="3">
    <citation type="journal article" date="2019" name="Nat. Commun.">
        <title>Gram positive-like bacteriocins with broad spectrum anti-Bacteroidales activity encoded on mobile elements of the human gut microbiota.</title>
        <authorList>
            <person name="Bechon N."/>
            <person name="Coyne M.J.Jr."/>
            <person name="Laclare-Mceneany V."/>
            <person name="Chatzidaki-Livanis M."/>
            <person name="Ghigo J.-M."/>
            <person name="Comstock L.E."/>
        </authorList>
    </citation>
    <scope>NUCLEOTIDE SEQUENCE [LARGE SCALE GENOMIC DNA]</scope>
    <source>
        <strain evidence="3 5">CL01T12C17</strain>
    </source>
</reference>
<evidence type="ECO:0000313" key="2">
    <source>
        <dbReference type="EMBL" id="MDB0853799.1"/>
    </source>
</evidence>
<name>A0A0N7J735_PHOVU</name>
<dbReference type="PATRIC" id="fig|821.40.peg.1740"/>
<organism evidence="1 4">
    <name type="scientific">Phocaeicola vulgatus</name>
    <name type="common">Bacteroides vulgatus</name>
    <dbReference type="NCBI Taxonomy" id="821"/>
    <lineage>
        <taxon>Bacteria</taxon>
        <taxon>Pseudomonadati</taxon>
        <taxon>Bacteroidota</taxon>
        <taxon>Bacteroidia</taxon>
        <taxon>Bacteroidales</taxon>
        <taxon>Bacteroidaceae</taxon>
        <taxon>Phocaeicola</taxon>
    </lineage>
</organism>
<dbReference type="Proteomes" id="UP000408523">
    <property type="component" value="Unassembled WGS sequence"/>
</dbReference>
<protein>
    <submittedName>
        <fullName evidence="1 3">Transposase</fullName>
    </submittedName>
</protein>
<accession>A0A0N7J735</accession>
<evidence type="ECO:0000313" key="3">
    <source>
        <dbReference type="EMBL" id="TSE49205.1"/>
    </source>
</evidence>
<dbReference type="AlphaFoldDB" id="A0A0N7J735"/>
<reference evidence="1 4" key="2">
    <citation type="journal article" date="2016" name="Genome Biol. Evol.">
        <title>Extensive mobilome-driven genome diversification in mouse gut-associated Bacteroides vulgatus mpk.</title>
        <authorList>
            <person name="Lange A."/>
            <person name="Beier S."/>
            <person name="Steimle A."/>
            <person name="Autenrieth I.B."/>
            <person name="Huson D.H."/>
            <person name="Frick J.S."/>
        </authorList>
    </citation>
    <scope>NUCLEOTIDE SEQUENCE [LARGE SCALE GENOMIC DNA]</scope>
    <source>
        <strain evidence="1">Mpk</strain>
        <strain evidence="4">mpk</strain>
    </source>
</reference>
<sequence>MKNFRDWYSVMSTQLKKGREEGLKEGIEKGLKEGLEQGRKEECFKNAKKMKQAGIAFDVIAQVTGLSIGEIASL</sequence>
<evidence type="ECO:0000313" key="5">
    <source>
        <dbReference type="Proteomes" id="UP000408523"/>
    </source>
</evidence>
<reference evidence="2" key="4">
    <citation type="submission" date="2023-01" db="EMBL/GenBank/DDBJ databases">
        <title>Human gut microbiome strain richness.</title>
        <authorList>
            <person name="Chen-Liaw A."/>
        </authorList>
    </citation>
    <scope>NUCLEOTIDE SEQUENCE</scope>
    <source>
        <strain evidence="2">H9_m1001271B151109d0_201107</strain>
    </source>
</reference>
<proteinExistence type="predicted"/>
<dbReference type="EMBL" id="JAQKEI010000036">
    <property type="protein sequence ID" value="MDB0853799.1"/>
    <property type="molecule type" value="Genomic_DNA"/>
</dbReference>
<dbReference type="EMBL" id="RWHZ01000015">
    <property type="protein sequence ID" value="TSE49205.1"/>
    <property type="molecule type" value="Genomic_DNA"/>
</dbReference>
<dbReference type="Proteomes" id="UP000061587">
    <property type="component" value="Chromosome"/>
</dbReference>
<evidence type="ECO:0000313" key="4">
    <source>
        <dbReference type="Proteomes" id="UP000061587"/>
    </source>
</evidence>
<evidence type="ECO:0000313" key="1">
    <source>
        <dbReference type="EMBL" id="ALK84066.1"/>
    </source>
</evidence>
<reference evidence="4" key="1">
    <citation type="submission" date="2015-10" db="EMBL/GenBank/DDBJ databases">
        <title>Extensive mobilome-driven genome diversification in gut-associated Bacteroides vulgatus mpk.</title>
        <authorList>
            <person name="Beier S."/>
            <person name="Lange A."/>
            <person name="Huson D.H."/>
            <person name="Frick J.-S."/>
            <person name="Autenrieth I.B."/>
        </authorList>
    </citation>
    <scope>NUCLEOTIDE SEQUENCE [LARGE SCALE GENOMIC DNA]</scope>
    <source>
        <strain evidence="4">mpk</strain>
    </source>
</reference>
<dbReference type="EMBL" id="CP013020">
    <property type="protein sequence ID" value="ALK84066.1"/>
    <property type="molecule type" value="Genomic_DNA"/>
</dbReference>